<keyword evidence="10" id="KW-1185">Reference proteome</keyword>
<evidence type="ECO:0000256" key="2">
    <source>
        <dbReference type="ARBA" id="ARBA00022490"/>
    </source>
</evidence>
<keyword evidence="2 7" id="KW-0963">Cytoplasm</keyword>
<comment type="subcellular location">
    <subcellularLocation>
        <location evidence="7">Cytoplasm</location>
    </subcellularLocation>
</comment>
<dbReference type="SUPFAM" id="SSF54814">
    <property type="entry name" value="Prokaryotic type KH domain (KH-domain type II)"/>
    <property type="match status" value="2"/>
</dbReference>
<dbReference type="InterPro" id="IPR058582">
    <property type="entry name" value="KH_NusA_2nd"/>
</dbReference>
<dbReference type="FunFam" id="1.10.150.20:FF:000018">
    <property type="entry name" value="Transcription termination/antitermination protein NusA"/>
    <property type="match status" value="1"/>
</dbReference>
<keyword evidence="5 7" id="KW-0805">Transcription regulation</keyword>
<feature type="domain" description="S1 motif" evidence="8">
    <location>
        <begin position="138"/>
        <end position="202"/>
    </location>
</feature>
<proteinExistence type="inferred from homology"/>
<dbReference type="SMART" id="SM00316">
    <property type="entry name" value="S1"/>
    <property type="match status" value="1"/>
</dbReference>
<organism evidence="9 10">
    <name type="scientific">Achromobacter pestifer</name>
    <dbReference type="NCBI Taxonomy" id="1353889"/>
    <lineage>
        <taxon>Bacteria</taxon>
        <taxon>Pseudomonadati</taxon>
        <taxon>Pseudomonadota</taxon>
        <taxon>Betaproteobacteria</taxon>
        <taxon>Burkholderiales</taxon>
        <taxon>Alcaligenaceae</taxon>
        <taxon>Achromobacter</taxon>
    </lineage>
</organism>
<dbReference type="CDD" id="cd22529">
    <property type="entry name" value="KH-II_NusA_rpt2"/>
    <property type="match status" value="1"/>
</dbReference>
<keyword evidence="4 7" id="KW-0694">RNA-binding</keyword>
<dbReference type="InterPro" id="IPR009019">
    <property type="entry name" value="KH_sf_prok-type"/>
</dbReference>
<dbReference type="GO" id="GO:0031564">
    <property type="term" value="P:transcription antitermination"/>
    <property type="evidence" value="ECO:0007669"/>
    <property type="project" value="UniProtKB-UniRule"/>
</dbReference>
<keyword evidence="3 7" id="KW-0889">Transcription antitermination</keyword>
<dbReference type="Pfam" id="PF14520">
    <property type="entry name" value="HHH_5"/>
    <property type="match status" value="1"/>
</dbReference>
<comment type="function">
    <text evidence="7">Participates in both transcription termination and antitermination.</text>
</comment>
<evidence type="ECO:0000313" key="9">
    <source>
        <dbReference type="EMBL" id="CAB3671494.1"/>
    </source>
</evidence>
<dbReference type="InterPro" id="IPR003029">
    <property type="entry name" value="S1_domain"/>
</dbReference>
<dbReference type="Pfam" id="PF00575">
    <property type="entry name" value="S1"/>
    <property type="match status" value="1"/>
</dbReference>
<evidence type="ECO:0000256" key="5">
    <source>
        <dbReference type="ARBA" id="ARBA00023015"/>
    </source>
</evidence>
<dbReference type="InterPro" id="IPR010214">
    <property type="entry name" value="Tscrpt_termin_fac_NusA_C_rpt"/>
</dbReference>
<dbReference type="GO" id="GO:0003723">
    <property type="term" value="F:RNA binding"/>
    <property type="evidence" value="ECO:0007669"/>
    <property type="project" value="UniProtKB-UniRule"/>
</dbReference>
<comment type="subunit">
    <text evidence="7">Monomer. Binds directly to the core enzyme of the DNA-dependent RNA polymerase and to nascent RNA.</text>
</comment>
<evidence type="ECO:0000256" key="4">
    <source>
        <dbReference type="ARBA" id="ARBA00022884"/>
    </source>
</evidence>
<dbReference type="FunFam" id="3.30.300.20:FF:000005">
    <property type="entry name" value="Transcription termination/antitermination protein NusA"/>
    <property type="match status" value="1"/>
</dbReference>
<dbReference type="Gene3D" id="1.10.150.20">
    <property type="entry name" value="5' to 3' exonuclease, C-terminal subdomain"/>
    <property type="match status" value="2"/>
</dbReference>
<dbReference type="SUPFAM" id="SSF69705">
    <property type="entry name" value="Transcription factor NusA, N-terminal domain"/>
    <property type="match status" value="1"/>
</dbReference>
<dbReference type="InterPro" id="IPR015946">
    <property type="entry name" value="KH_dom-like_a/b"/>
</dbReference>
<keyword evidence="1 7" id="KW-0806">Transcription termination</keyword>
<dbReference type="GO" id="GO:0005829">
    <property type="term" value="C:cytosol"/>
    <property type="evidence" value="ECO:0007669"/>
    <property type="project" value="TreeGrafter"/>
</dbReference>
<accession>A0A6S7A1I3</accession>
<dbReference type="CDD" id="cd04455">
    <property type="entry name" value="S1_NusA"/>
    <property type="match status" value="1"/>
</dbReference>
<keyword evidence="6 7" id="KW-0804">Transcription</keyword>
<dbReference type="Gene3D" id="3.30.300.20">
    <property type="match status" value="2"/>
</dbReference>
<dbReference type="GO" id="GO:0003700">
    <property type="term" value="F:DNA-binding transcription factor activity"/>
    <property type="evidence" value="ECO:0007669"/>
    <property type="project" value="InterPro"/>
</dbReference>
<evidence type="ECO:0000256" key="1">
    <source>
        <dbReference type="ARBA" id="ARBA00022472"/>
    </source>
</evidence>
<dbReference type="FunFam" id="3.30.300.20:FF:000002">
    <property type="entry name" value="Transcription termination/antitermination protein NusA"/>
    <property type="match status" value="1"/>
</dbReference>
<dbReference type="InterPro" id="IPR025249">
    <property type="entry name" value="TF_NusA_KH_1st"/>
</dbReference>
<dbReference type="InterPro" id="IPR036555">
    <property type="entry name" value="NusA_N_sf"/>
</dbReference>
<dbReference type="NCBIfam" id="TIGR01953">
    <property type="entry name" value="NusA"/>
    <property type="match status" value="1"/>
</dbReference>
<dbReference type="InterPro" id="IPR013735">
    <property type="entry name" value="TF_NusA_N"/>
</dbReference>
<sequence>MSREILLLVDALAREKNVTRDVVFGALESALASAMKKRFKDDADIRVAIDRETGDHEGFRRWLVVPDEAGLQEPDKQEMLSDAVEIVPDIQEGEYIEEPLEPIEFGRIGAQAAKQAILQKIRDAEREQVLNDFLDRGETIVSGTIKRMDKGDAIVETGKIEARLPRSEMIPKENLRVADRVRAFVLRVDHAARGQQVILSRTSPEFIRQLFENEVPEIEQGLLEIKAAARDAGVRAKIAVVAYDKRIDPIGTCVGMRGSRVTAVRNELGGEQVDIVLWSEDPAQFVIGALAPANVESIVVDEDKHAMDVVVDEENLPKAIGAKGQNVRLASELTGWQINIMTPEESLNRQEVERSGLRATFMSKLDVDEEVADILIDEGFTGIEEIAYVPMQELLEIEAFDEDTINELRARARNALLTEAIAQEERLETAQDLLELEGMTQELAGKLAERQVHTRDDLAELATDELAEIAGLTEQEASDLIMRARAHWFDEE</sequence>
<dbReference type="PROSITE" id="PS50126">
    <property type="entry name" value="S1"/>
    <property type="match status" value="1"/>
</dbReference>
<dbReference type="Gene3D" id="3.30.1480.10">
    <property type="entry name" value="NusA, N-terminal domain"/>
    <property type="match status" value="1"/>
</dbReference>
<evidence type="ECO:0000256" key="6">
    <source>
        <dbReference type="ARBA" id="ARBA00023163"/>
    </source>
</evidence>
<dbReference type="PANTHER" id="PTHR22648:SF0">
    <property type="entry name" value="TRANSCRIPTION TERMINATION_ANTITERMINATION PROTEIN NUSA"/>
    <property type="match status" value="1"/>
</dbReference>
<evidence type="ECO:0000313" key="10">
    <source>
        <dbReference type="Proteomes" id="UP000494108"/>
    </source>
</evidence>
<dbReference type="RefSeq" id="WP_175176230.1">
    <property type="nucleotide sequence ID" value="NZ_CADIJX010000005.1"/>
</dbReference>
<gene>
    <name evidence="7 9" type="primary">nusA</name>
    <name evidence="9" type="ORF">LMG3431_03865</name>
</gene>
<dbReference type="Pfam" id="PF26594">
    <property type="entry name" value="KH_NusA_2nd"/>
    <property type="match status" value="1"/>
</dbReference>
<dbReference type="HAMAP" id="MF_00945_B">
    <property type="entry name" value="NusA_B"/>
    <property type="match status" value="1"/>
</dbReference>
<dbReference type="PANTHER" id="PTHR22648">
    <property type="entry name" value="TRANSCRIPTION TERMINATION FACTOR NUSA"/>
    <property type="match status" value="1"/>
</dbReference>
<dbReference type="SUPFAM" id="SSF50249">
    <property type="entry name" value="Nucleic acid-binding proteins"/>
    <property type="match status" value="1"/>
</dbReference>
<dbReference type="InterPro" id="IPR030842">
    <property type="entry name" value="TF_NusA_bacterial"/>
</dbReference>
<evidence type="ECO:0000256" key="7">
    <source>
        <dbReference type="HAMAP-Rule" id="MF_00945"/>
    </source>
</evidence>
<dbReference type="CDD" id="cd02134">
    <property type="entry name" value="KH-II_NusA_rpt1"/>
    <property type="match status" value="1"/>
</dbReference>
<protein>
    <recommendedName>
        <fullName evidence="7">Transcription termination/antitermination protein NusA</fullName>
    </recommendedName>
</protein>
<dbReference type="InterPro" id="IPR010995">
    <property type="entry name" value="DNA_repair_Rad51/TF_NusA_a-hlx"/>
</dbReference>
<dbReference type="Proteomes" id="UP000494108">
    <property type="component" value="Unassembled WGS sequence"/>
</dbReference>
<dbReference type="InterPro" id="IPR010213">
    <property type="entry name" value="TF_NusA"/>
</dbReference>
<evidence type="ECO:0000256" key="3">
    <source>
        <dbReference type="ARBA" id="ARBA00022814"/>
    </source>
</evidence>
<reference evidence="9 10" key="1">
    <citation type="submission" date="2020-04" db="EMBL/GenBank/DDBJ databases">
        <authorList>
            <person name="De Canck E."/>
        </authorList>
    </citation>
    <scope>NUCLEOTIDE SEQUENCE [LARGE SCALE GENOMIC DNA]</scope>
    <source>
        <strain evidence="9 10">LMG 3431</strain>
    </source>
</reference>
<dbReference type="GO" id="GO:0006353">
    <property type="term" value="P:DNA-templated transcription termination"/>
    <property type="evidence" value="ECO:0007669"/>
    <property type="project" value="UniProtKB-UniRule"/>
</dbReference>
<dbReference type="EMBL" id="CADIJX010000005">
    <property type="protein sequence ID" value="CAB3671494.1"/>
    <property type="molecule type" value="Genomic_DNA"/>
</dbReference>
<dbReference type="AlphaFoldDB" id="A0A6S7A1I3"/>
<comment type="similarity">
    <text evidence="7">Belongs to the NusA family.</text>
</comment>
<evidence type="ECO:0000259" key="8">
    <source>
        <dbReference type="PROSITE" id="PS50126"/>
    </source>
</evidence>
<dbReference type="InterPro" id="IPR012340">
    <property type="entry name" value="NA-bd_OB-fold"/>
</dbReference>
<dbReference type="Gene3D" id="2.40.50.140">
    <property type="entry name" value="Nucleic acid-binding proteins"/>
    <property type="match status" value="1"/>
</dbReference>
<dbReference type="GO" id="GO:0000166">
    <property type="term" value="F:nucleotide binding"/>
    <property type="evidence" value="ECO:0007669"/>
    <property type="project" value="InterPro"/>
</dbReference>
<dbReference type="NCBIfam" id="TIGR01954">
    <property type="entry name" value="nusA_Cterm_rpt"/>
    <property type="match status" value="2"/>
</dbReference>
<dbReference type="PROSITE" id="PS50084">
    <property type="entry name" value="KH_TYPE_1"/>
    <property type="match status" value="1"/>
</dbReference>
<dbReference type="SUPFAM" id="SSF47794">
    <property type="entry name" value="Rad51 N-terminal domain-like"/>
    <property type="match status" value="2"/>
</dbReference>
<name>A0A6S7A1I3_9BURK</name>
<dbReference type="Pfam" id="PF13184">
    <property type="entry name" value="KH_NusA_1st"/>
    <property type="match status" value="1"/>
</dbReference>
<dbReference type="Pfam" id="PF08529">
    <property type="entry name" value="NusA_N"/>
    <property type="match status" value="1"/>
</dbReference>